<feature type="compositionally biased region" description="Basic and acidic residues" evidence="2">
    <location>
        <begin position="80"/>
        <end position="93"/>
    </location>
</feature>
<name>U6GR13_9EIME</name>
<evidence type="ECO:0000256" key="2">
    <source>
        <dbReference type="SAM" id="MobiDB-lite"/>
    </source>
</evidence>
<dbReference type="Proteomes" id="UP000018201">
    <property type="component" value="Unassembled WGS sequence"/>
</dbReference>
<dbReference type="AlphaFoldDB" id="U6GR13"/>
<dbReference type="EMBL" id="HG692132">
    <property type="protein sequence ID" value="CDI81708.1"/>
    <property type="molecule type" value="Genomic_DNA"/>
</dbReference>
<proteinExistence type="predicted"/>
<accession>U6GR13</accession>
<sequence length="136" mass="15107">MEGAEPSPETHDVSGASSRWRGEDERDPFVLASDLTALASIHARNAEALSAETDKKLEFLLKECAQLDLECEKIFEQAHAQEELPKESSRQEAMESAPKQTPTTSRKLDKGTEPARFVPKVTRIAPKPTRLLPKPK</sequence>
<feature type="region of interest" description="Disordered" evidence="2">
    <location>
        <begin position="1"/>
        <end position="25"/>
    </location>
</feature>
<evidence type="ECO:0000313" key="4">
    <source>
        <dbReference type="Proteomes" id="UP000018201"/>
    </source>
</evidence>
<reference evidence="3" key="2">
    <citation type="submission" date="2013-10" db="EMBL/GenBank/DDBJ databases">
        <authorList>
            <person name="Aslett M."/>
        </authorList>
    </citation>
    <scope>NUCLEOTIDE SEQUENCE [LARGE SCALE GENOMIC DNA]</scope>
    <source>
        <strain evidence="3">Houghton</strain>
    </source>
</reference>
<keyword evidence="1" id="KW-0175">Coiled coil</keyword>
<dbReference type="OrthoDB" id="347333at2759"/>
<reference evidence="3" key="1">
    <citation type="submission" date="2013-10" db="EMBL/GenBank/DDBJ databases">
        <title>Genomic analysis of the causative agents of coccidiosis in chickens.</title>
        <authorList>
            <person name="Reid A.J."/>
            <person name="Blake D."/>
            <person name="Billington K."/>
            <person name="Browne H."/>
            <person name="Dunn M."/>
            <person name="Hung S."/>
            <person name="Kawahara F."/>
            <person name="Miranda-Saavedra D."/>
            <person name="Mourier T."/>
            <person name="Nagra H."/>
            <person name="Otto T.D."/>
            <person name="Rawlings N."/>
            <person name="Sanchez A."/>
            <person name="Sanders M."/>
            <person name="Subramaniam C."/>
            <person name="Tay Y."/>
            <person name="Dear P."/>
            <person name="Doerig C."/>
            <person name="Gruber A."/>
            <person name="Parkinson J."/>
            <person name="Shirley M."/>
            <person name="Wan K.L."/>
            <person name="Berriman M."/>
            <person name="Tomley F."/>
            <person name="Pain A."/>
        </authorList>
    </citation>
    <scope>NUCLEOTIDE SEQUENCE [LARGE SCALE GENOMIC DNA]</scope>
    <source>
        <strain evidence="3">Houghton</strain>
    </source>
</reference>
<evidence type="ECO:0000256" key="1">
    <source>
        <dbReference type="SAM" id="Coils"/>
    </source>
</evidence>
<feature type="region of interest" description="Disordered" evidence="2">
    <location>
        <begin position="80"/>
        <end position="136"/>
    </location>
</feature>
<feature type="coiled-coil region" evidence="1">
    <location>
        <begin position="43"/>
        <end position="77"/>
    </location>
</feature>
<gene>
    <name evidence="3" type="ORF">EPH_0010120</name>
</gene>
<evidence type="ECO:0000313" key="3">
    <source>
        <dbReference type="EMBL" id="CDI81708.1"/>
    </source>
</evidence>
<protein>
    <submittedName>
        <fullName evidence="3">Uncharacterized protein</fullName>
    </submittedName>
</protein>
<keyword evidence="4" id="KW-1185">Reference proteome</keyword>
<organism evidence="3 4">
    <name type="scientific">Eimeria praecox</name>
    <dbReference type="NCBI Taxonomy" id="51316"/>
    <lineage>
        <taxon>Eukaryota</taxon>
        <taxon>Sar</taxon>
        <taxon>Alveolata</taxon>
        <taxon>Apicomplexa</taxon>
        <taxon>Conoidasida</taxon>
        <taxon>Coccidia</taxon>
        <taxon>Eucoccidiorida</taxon>
        <taxon>Eimeriorina</taxon>
        <taxon>Eimeriidae</taxon>
        <taxon>Eimeria</taxon>
    </lineage>
</organism>
<dbReference type="VEuPathDB" id="ToxoDB:EPH_0010120"/>